<accession>A0ABQ7I8D5</accession>
<sequence length="144" mass="16328">MWPAVSRVVDAMEKWPGTEEPTHTGFNLAKNTSDPFYVEIQKSPRRAREFADDTSNWPEDYQKNQWAKDKIAVLGSGASSFQTVTALQPYARSLGCFILTGACFAAIVDNFGMYHEYSEKDRKRFREDPEALVAHAKSLEKEMA</sequence>
<organism evidence="1 2">
    <name type="scientific">Botrytis deweyae</name>
    <dbReference type="NCBI Taxonomy" id="2478750"/>
    <lineage>
        <taxon>Eukaryota</taxon>
        <taxon>Fungi</taxon>
        <taxon>Dikarya</taxon>
        <taxon>Ascomycota</taxon>
        <taxon>Pezizomycotina</taxon>
        <taxon>Leotiomycetes</taxon>
        <taxon>Helotiales</taxon>
        <taxon>Sclerotiniaceae</taxon>
        <taxon>Botrytis</taxon>
    </lineage>
</organism>
<protein>
    <submittedName>
        <fullName evidence="1">Uncharacterized protein</fullName>
    </submittedName>
</protein>
<keyword evidence="2" id="KW-1185">Reference proteome</keyword>
<gene>
    <name evidence="1" type="ORF">EAE98_010832</name>
</gene>
<dbReference type="RefSeq" id="XP_038805279.1">
    <property type="nucleotide sequence ID" value="XM_038958454.1"/>
</dbReference>
<reference evidence="1 2" key="1">
    <citation type="journal article" date="2020" name="Genome Biol. Evol.">
        <title>Comparative genomics of Sclerotiniaceae.</title>
        <authorList>
            <person name="Valero Jimenez C.A."/>
            <person name="Steentjes M."/>
            <person name="Scholten O.E."/>
            <person name="Van Kan J.A.L."/>
        </authorList>
    </citation>
    <scope>NUCLEOTIDE SEQUENCE [LARGE SCALE GENOMIC DNA]</scope>
    <source>
        <strain evidence="1 2">B1</strain>
    </source>
</reference>
<comment type="caution">
    <text evidence="1">The sequence shown here is derived from an EMBL/GenBank/DDBJ whole genome shotgun (WGS) entry which is preliminary data.</text>
</comment>
<proteinExistence type="predicted"/>
<name>A0ABQ7I8D5_9HELO</name>
<evidence type="ECO:0000313" key="2">
    <source>
        <dbReference type="Proteomes" id="UP000783213"/>
    </source>
</evidence>
<evidence type="ECO:0000313" key="1">
    <source>
        <dbReference type="EMBL" id="KAF7916247.1"/>
    </source>
</evidence>
<dbReference type="GeneID" id="62237603"/>
<dbReference type="EMBL" id="RCSX01000040">
    <property type="protein sequence ID" value="KAF7916247.1"/>
    <property type="molecule type" value="Genomic_DNA"/>
</dbReference>
<dbReference type="Proteomes" id="UP000783213">
    <property type="component" value="Unassembled WGS sequence"/>
</dbReference>